<reference evidence="1 2" key="1">
    <citation type="submission" date="2017-10" db="EMBL/GenBank/DDBJ databases">
        <title>Comparative genomics in systemic dimorphic fungi from Ajellomycetaceae.</title>
        <authorList>
            <person name="Munoz J.F."/>
            <person name="Mcewen J.G."/>
            <person name="Clay O.K."/>
            <person name="Cuomo C.A."/>
        </authorList>
    </citation>
    <scope>NUCLEOTIDE SEQUENCE [LARGE SCALE GENOMIC DNA]</scope>
    <source>
        <strain evidence="1 2">UAMH5409</strain>
    </source>
</reference>
<dbReference type="Proteomes" id="UP000223968">
    <property type="component" value="Unassembled WGS sequence"/>
</dbReference>
<comment type="caution">
    <text evidence="1">The sequence shown here is derived from an EMBL/GenBank/DDBJ whole genome shotgun (WGS) entry which is preliminary data.</text>
</comment>
<gene>
    <name evidence="1" type="ORF">AJ79_07469</name>
</gene>
<organism evidence="1 2">
    <name type="scientific">Helicocarpus griseus UAMH5409</name>
    <dbReference type="NCBI Taxonomy" id="1447875"/>
    <lineage>
        <taxon>Eukaryota</taxon>
        <taxon>Fungi</taxon>
        <taxon>Dikarya</taxon>
        <taxon>Ascomycota</taxon>
        <taxon>Pezizomycotina</taxon>
        <taxon>Eurotiomycetes</taxon>
        <taxon>Eurotiomycetidae</taxon>
        <taxon>Onygenales</taxon>
        <taxon>Ajellomycetaceae</taxon>
        <taxon>Helicocarpus</taxon>
    </lineage>
</organism>
<evidence type="ECO:0000313" key="2">
    <source>
        <dbReference type="Proteomes" id="UP000223968"/>
    </source>
</evidence>
<keyword evidence="2" id="KW-1185">Reference proteome</keyword>
<evidence type="ECO:0000313" key="1">
    <source>
        <dbReference type="EMBL" id="PGH03037.1"/>
    </source>
</evidence>
<sequence length="94" mass="10851">MIAEETDFLERDWRQRIINVSQRSYPSPNGGGASRVIFDTETRQRAPWPFQSTKYGRVQFGVSKINWQLYELVLKCSESFGISVDDALRSMSSK</sequence>
<accession>A0A2B7X2Q2</accession>
<protein>
    <submittedName>
        <fullName evidence="1">Uncharacterized protein</fullName>
    </submittedName>
</protein>
<dbReference type="EMBL" id="PDNB01000152">
    <property type="protein sequence ID" value="PGH03037.1"/>
    <property type="molecule type" value="Genomic_DNA"/>
</dbReference>
<name>A0A2B7X2Q2_9EURO</name>
<proteinExistence type="predicted"/>
<dbReference type="AlphaFoldDB" id="A0A2B7X2Q2"/>